<dbReference type="AlphaFoldDB" id="A0A9P5YS02"/>
<sequence length="466" mass="52740">MALLNLDHIKLPTELTDYIIDEAWEASPGSDDSTCLLSSLALVSHVFRRRVNAHRFATISFANDLTGNDIHSFLELLQADILAPETTIIRYIRRLELLLAGRSISWEAYAEHPSIANGSLQKMLDLVFYQPHSSFHSEDGVTLALHGRSKSEPHWSFGTIRWKAFTPEFVSYLRALVTSFYIGNVELWSVHAVPLTFLKEMPMKKVKFFDATFEKDEDGVLPWLRNEIEVVELQGSNFFTCLPFGSLPGVLASVRTLSMYRFSAAQAKSIWPHLGSLETLIIYMTNYSDAASFEVPYRYLPRLKKLVLNLMFTVSNSERRWFALQILDTLSENIPEIPNLELAFHSNFALLGRFPDRGWVDSIVKNLDCAQIDAFLVHYCAITAPGSTLTTRFHISVSQVSRTNEFRKEGMGVLCAVFPLMNSSSRRGVFDVEFRVQRKVRGYKGAIIHEGIFSVVYGPSSVSMIS</sequence>
<organism evidence="1 2">
    <name type="scientific">Pholiota conissans</name>
    <dbReference type="NCBI Taxonomy" id="109636"/>
    <lineage>
        <taxon>Eukaryota</taxon>
        <taxon>Fungi</taxon>
        <taxon>Dikarya</taxon>
        <taxon>Basidiomycota</taxon>
        <taxon>Agaricomycotina</taxon>
        <taxon>Agaricomycetes</taxon>
        <taxon>Agaricomycetidae</taxon>
        <taxon>Agaricales</taxon>
        <taxon>Agaricineae</taxon>
        <taxon>Strophariaceae</taxon>
        <taxon>Pholiota</taxon>
    </lineage>
</organism>
<keyword evidence="2" id="KW-1185">Reference proteome</keyword>
<dbReference type="EMBL" id="MU155402">
    <property type="protein sequence ID" value="KAF9474013.1"/>
    <property type="molecule type" value="Genomic_DNA"/>
</dbReference>
<name>A0A9P5YS02_9AGAR</name>
<protein>
    <submittedName>
        <fullName evidence="1">Uncharacterized protein</fullName>
    </submittedName>
</protein>
<accession>A0A9P5YS02</accession>
<evidence type="ECO:0000313" key="2">
    <source>
        <dbReference type="Proteomes" id="UP000807469"/>
    </source>
</evidence>
<dbReference type="Proteomes" id="UP000807469">
    <property type="component" value="Unassembled WGS sequence"/>
</dbReference>
<comment type="caution">
    <text evidence="1">The sequence shown here is derived from an EMBL/GenBank/DDBJ whole genome shotgun (WGS) entry which is preliminary data.</text>
</comment>
<proteinExistence type="predicted"/>
<gene>
    <name evidence="1" type="ORF">BDN70DRAFT_885304</name>
</gene>
<evidence type="ECO:0000313" key="1">
    <source>
        <dbReference type="EMBL" id="KAF9474013.1"/>
    </source>
</evidence>
<reference evidence="1" key="1">
    <citation type="submission" date="2020-11" db="EMBL/GenBank/DDBJ databases">
        <authorList>
            <consortium name="DOE Joint Genome Institute"/>
            <person name="Ahrendt S."/>
            <person name="Riley R."/>
            <person name="Andreopoulos W."/>
            <person name="Labutti K."/>
            <person name="Pangilinan J."/>
            <person name="Ruiz-Duenas F.J."/>
            <person name="Barrasa J.M."/>
            <person name="Sanchez-Garcia M."/>
            <person name="Camarero S."/>
            <person name="Miyauchi S."/>
            <person name="Serrano A."/>
            <person name="Linde D."/>
            <person name="Babiker R."/>
            <person name="Drula E."/>
            <person name="Ayuso-Fernandez I."/>
            <person name="Pacheco R."/>
            <person name="Padilla G."/>
            <person name="Ferreira P."/>
            <person name="Barriuso J."/>
            <person name="Kellner H."/>
            <person name="Castanera R."/>
            <person name="Alfaro M."/>
            <person name="Ramirez L."/>
            <person name="Pisabarro A.G."/>
            <person name="Kuo A."/>
            <person name="Tritt A."/>
            <person name="Lipzen A."/>
            <person name="He G."/>
            <person name="Yan M."/>
            <person name="Ng V."/>
            <person name="Cullen D."/>
            <person name="Martin F."/>
            <person name="Rosso M.-N."/>
            <person name="Henrissat B."/>
            <person name="Hibbett D."/>
            <person name="Martinez A.T."/>
            <person name="Grigoriev I.V."/>
        </authorList>
    </citation>
    <scope>NUCLEOTIDE SEQUENCE</scope>
    <source>
        <strain evidence="1">CIRM-BRFM 674</strain>
    </source>
</reference>